<evidence type="ECO:0000256" key="5">
    <source>
        <dbReference type="ARBA" id="ARBA00022729"/>
    </source>
</evidence>
<dbReference type="Gene3D" id="3.10.50.40">
    <property type="match status" value="1"/>
</dbReference>
<evidence type="ECO:0000259" key="14">
    <source>
        <dbReference type="PROSITE" id="PS50198"/>
    </source>
</evidence>
<feature type="region of interest" description="Disordered" evidence="12">
    <location>
        <begin position="300"/>
        <end position="343"/>
    </location>
</feature>
<gene>
    <name evidence="11" type="primary">prsA</name>
    <name evidence="15" type="ORF">JZO69_15515</name>
</gene>
<dbReference type="HAMAP" id="MF_01145">
    <property type="entry name" value="Foldase_PrsA"/>
    <property type="match status" value="1"/>
</dbReference>
<evidence type="ECO:0000256" key="12">
    <source>
        <dbReference type="SAM" id="MobiDB-lite"/>
    </source>
</evidence>
<dbReference type="PANTHER" id="PTHR47245">
    <property type="entry name" value="PEPTIDYLPROLYL ISOMERASE"/>
    <property type="match status" value="1"/>
</dbReference>
<dbReference type="SUPFAM" id="SSF54534">
    <property type="entry name" value="FKBP-like"/>
    <property type="match status" value="1"/>
</dbReference>
<keyword evidence="7 11" id="KW-0472">Membrane</keyword>
<keyword evidence="4 11" id="KW-1003">Cell membrane</keyword>
<evidence type="ECO:0000256" key="3">
    <source>
        <dbReference type="ARBA" id="ARBA00006071"/>
    </source>
</evidence>
<keyword evidence="10 11" id="KW-0449">Lipoprotein</keyword>
<dbReference type="PANTHER" id="PTHR47245:SF1">
    <property type="entry name" value="FOLDASE PROTEIN PRSA"/>
    <property type="match status" value="1"/>
</dbReference>
<comment type="function">
    <text evidence="11">Plays a major role in protein secretion by helping the post-translocational extracellular folding of several secreted proteins.</text>
</comment>
<comment type="caution">
    <text evidence="15">The sequence shown here is derived from an EMBL/GenBank/DDBJ whole genome shotgun (WGS) entry which is preliminary data.</text>
</comment>
<keyword evidence="8 11" id="KW-0564">Palmitate</keyword>
<evidence type="ECO:0000256" key="9">
    <source>
        <dbReference type="ARBA" id="ARBA00023235"/>
    </source>
</evidence>
<evidence type="ECO:0000256" key="8">
    <source>
        <dbReference type="ARBA" id="ARBA00023139"/>
    </source>
</evidence>
<dbReference type="GO" id="GO:0016853">
    <property type="term" value="F:isomerase activity"/>
    <property type="evidence" value="ECO:0007669"/>
    <property type="project" value="UniProtKB-KW"/>
</dbReference>
<evidence type="ECO:0000256" key="13">
    <source>
        <dbReference type="SAM" id="SignalP"/>
    </source>
</evidence>
<name>A0ABS3H2R2_9ENTE</name>
<dbReference type="InterPro" id="IPR050245">
    <property type="entry name" value="PrsA_foldase"/>
</dbReference>
<keyword evidence="5 11" id="KW-0732">Signal</keyword>
<accession>A0ABS3H2R2</accession>
<protein>
    <recommendedName>
        <fullName evidence="11">Foldase protein PrsA</fullName>
        <ecNumber evidence="11">5.2.1.8</ecNumber>
    </recommendedName>
</protein>
<dbReference type="InterPro" id="IPR000297">
    <property type="entry name" value="PPIase_PpiC"/>
</dbReference>
<keyword evidence="16" id="KW-1185">Reference proteome</keyword>
<keyword evidence="6 11" id="KW-0697">Rotamase</keyword>
<dbReference type="InterPro" id="IPR046357">
    <property type="entry name" value="PPIase_dom_sf"/>
</dbReference>
<dbReference type="Gene3D" id="1.10.4030.10">
    <property type="entry name" value="Porin chaperone SurA, peptide-binding domain"/>
    <property type="match status" value="1"/>
</dbReference>
<evidence type="ECO:0000313" key="16">
    <source>
        <dbReference type="Proteomes" id="UP000664632"/>
    </source>
</evidence>
<comment type="similarity">
    <text evidence="3 11">Belongs to the PrsA family.</text>
</comment>
<feature type="chain" id="PRO_5046464129" description="Foldase protein PrsA" evidence="13">
    <location>
        <begin position="20"/>
        <end position="343"/>
    </location>
</feature>
<feature type="domain" description="PpiC" evidence="14">
    <location>
        <begin position="142"/>
        <end position="223"/>
    </location>
</feature>
<organism evidence="15 16">
    <name type="scientific">Candidatus Enterococcus ikei</name>
    <dbReference type="NCBI Taxonomy" id="2815326"/>
    <lineage>
        <taxon>Bacteria</taxon>
        <taxon>Bacillati</taxon>
        <taxon>Bacillota</taxon>
        <taxon>Bacilli</taxon>
        <taxon>Lactobacillales</taxon>
        <taxon>Enterococcaceae</taxon>
        <taxon>Enterococcus</taxon>
    </lineage>
</organism>
<dbReference type="PROSITE" id="PS51257">
    <property type="entry name" value="PROKAR_LIPOPROTEIN"/>
    <property type="match status" value="1"/>
</dbReference>
<evidence type="ECO:0000256" key="7">
    <source>
        <dbReference type="ARBA" id="ARBA00023136"/>
    </source>
</evidence>
<evidence type="ECO:0000256" key="6">
    <source>
        <dbReference type="ARBA" id="ARBA00023110"/>
    </source>
</evidence>
<proteinExistence type="inferred from homology"/>
<evidence type="ECO:0000256" key="4">
    <source>
        <dbReference type="ARBA" id="ARBA00022475"/>
    </source>
</evidence>
<dbReference type="EC" id="5.2.1.8" evidence="11"/>
<dbReference type="PROSITE" id="PS50198">
    <property type="entry name" value="PPIC_PPIASE_2"/>
    <property type="match status" value="1"/>
</dbReference>
<reference evidence="15 16" key="1">
    <citation type="submission" date="2021-03" db="EMBL/GenBank/DDBJ databases">
        <title>Enterococcal diversity collection.</title>
        <authorList>
            <person name="Gilmore M.S."/>
            <person name="Schwartzman J."/>
            <person name="Van Tyne D."/>
            <person name="Martin M."/>
            <person name="Earl A.M."/>
            <person name="Manson A.L."/>
            <person name="Straub T."/>
            <person name="Salamzade R."/>
            <person name="Saavedra J."/>
            <person name="Lebreton F."/>
            <person name="Prichula J."/>
            <person name="Schaufler K."/>
            <person name="Gaca A."/>
            <person name="Sgardioli B."/>
            <person name="Wagenaar J."/>
            <person name="Strong T."/>
        </authorList>
    </citation>
    <scope>NUCLEOTIDE SEQUENCE [LARGE SCALE GENOMIC DNA]</scope>
    <source>
        <strain evidence="15 16">DIV0869a</strain>
    </source>
</reference>
<comment type="subcellular location">
    <subcellularLocation>
        <location evidence="2 11">Cell membrane</location>
        <topology evidence="2 11">Lipid-anchor</topology>
    </subcellularLocation>
</comment>
<dbReference type="InterPro" id="IPR023059">
    <property type="entry name" value="Foldase_PrsA"/>
</dbReference>
<dbReference type="Proteomes" id="UP000664632">
    <property type="component" value="Unassembled WGS sequence"/>
</dbReference>
<dbReference type="Pfam" id="PF00639">
    <property type="entry name" value="Rotamase"/>
    <property type="match status" value="1"/>
</dbReference>
<feature type="signal peptide" evidence="13">
    <location>
        <begin position="1"/>
        <end position="19"/>
    </location>
</feature>
<keyword evidence="9 11" id="KW-0413">Isomerase</keyword>
<evidence type="ECO:0000256" key="11">
    <source>
        <dbReference type="HAMAP-Rule" id="MF_01145"/>
    </source>
</evidence>
<evidence type="ECO:0000256" key="1">
    <source>
        <dbReference type="ARBA" id="ARBA00000971"/>
    </source>
</evidence>
<dbReference type="InterPro" id="IPR027304">
    <property type="entry name" value="Trigger_fact/SurA_dom_sf"/>
</dbReference>
<comment type="catalytic activity">
    <reaction evidence="1 11">
        <text>[protein]-peptidylproline (omega=180) = [protein]-peptidylproline (omega=0)</text>
        <dbReference type="Rhea" id="RHEA:16237"/>
        <dbReference type="Rhea" id="RHEA-COMP:10747"/>
        <dbReference type="Rhea" id="RHEA-COMP:10748"/>
        <dbReference type="ChEBI" id="CHEBI:83833"/>
        <dbReference type="ChEBI" id="CHEBI:83834"/>
        <dbReference type="EC" id="5.2.1.8"/>
    </reaction>
</comment>
<evidence type="ECO:0000256" key="2">
    <source>
        <dbReference type="ARBA" id="ARBA00004193"/>
    </source>
</evidence>
<dbReference type="EMBL" id="JAFLWD010000048">
    <property type="protein sequence ID" value="MBO0441775.1"/>
    <property type="molecule type" value="Genomic_DNA"/>
</dbReference>
<sequence>MKKKLILAAAGVFSIFALAACSGGSQDIATMKGGTLTVDDFYNQTKTSQQSQQLVQTMIIYKVFDQKYGKDVSDKEVQAKYDESKKSIEDQGGNFADQLKQSGLTEKSYKKQIKQGLAVQAGIKSHIKIKDADLKTAWESFHPEVEAQMIQVATEDEAKEIKKQLTDGGDFTKIAKEKSTDTATKENGGKLKFDSQTETVAEAVKTAAFKLKDSEISEPIQATDATGYQSTFTIVKMVKNKDKGNDMAPYKKELKKIAETNKLQDQEFVQKVTSEVLTEANVKIKDDAFKDVLAGLVETKDSAKSSDSSKKEEKDSKSSDSKKSKDSSSKTEESSSKTEESSK</sequence>
<evidence type="ECO:0000256" key="10">
    <source>
        <dbReference type="ARBA" id="ARBA00023288"/>
    </source>
</evidence>
<dbReference type="RefSeq" id="WP_207113730.1">
    <property type="nucleotide sequence ID" value="NZ_JAFLWD010000048.1"/>
</dbReference>
<evidence type="ECO:0000313" key="15">
    <source>
        <dbReference type="EMBL" id="MBO0441775.1"/>
    </source>
</evidence>
<dbReference type="SUPFAM" id="SSF109998">
    <property type="entry name" value="Triger factor/SurA peptide-binding domain-like"/>
    <property type="match status" value="1"/>
</dbReference>